<comment type="caution">
    <text evidence="2">The sequence shown here is derived from an EMBL/GenBank/DDBJ whole genome shotgun (WGS) entry which is preliminary data.</text>
</comment>
<keyword evidence="1" id="KW-0472">Membrane</keyword>
<reference evidence="2" key="1">
    <citation type="submission" date="2020-07" db="EMBL/GenBank/DDBJ databases">
        <title>Multicomponent nature underlies the extraordinary mechanical properties of spider dragline silk.</title>
        <authorList>
            <person name="Kono N."/>
            <person name="Nakamura H."/>
            <person name="Mori M."/>
            <person name="Yoshida Y."/>
            <person name="Ohtoshi R."/>
            <person name="Malay A.D."/>
            <person name="Moran D.A.P."/>
            <person name="Tomita M."/>
            <person name="Numata K."/>
            <person name="Arakawa K."/>
        </authorList>
    </citation>
    <scope>NUCLEOTIDE SEQUENCE</scope>
</reference>
<feature type="transmembrane region" description="Helical" evidence="1">
    <location>
        <begin position="53"/>
        <end position="75"/>
    </location>
</feature>
<dbReference type="OrthoDB" id="10507533at2759"/>
<evidence type="ECO:0000313" key="3">
    <source>
        <dbReference type="Proteomes" id="UP000887116"/>
    </source>
</evidence>
<evidence type="ECO:0000313" key="2">
    <source>
        <dbReference type="EMBL" id="GFQ91845.1"/>
    </source>
</evidence>
<dbReference type="Proteomes" id="UP000887116">
    <property type="component" value="Unassembled WGS sequence"/>
</dbReference>
<gene>
    <name evidence="2" type="ORF">TNCT_435261</name>
</gene>
<keyword evidence="1" id="KW-1133">Transmembrane helix</keyword>
<name>A0A8X6J4Z2_TRICU</name>
<feature type="transmembrane region" description="Helical" evidence="1">
    <location>
        <begin position="26"/>
        <end position="47"/>
    </location>
</feature>
<dbReference type="EMBL" id="BMAO01023923">
    <property type="protein sequence ID" value="GFQ91845.1"/>
    <property type="molecule type" value="Genomic_DNA"/>
</dbReference>
<dbReference type="AlphaFoldDB" id="A0A8X6J4Z2"/>
<protein>
    <submittedName>
        <fullName evidence="2">Uncharacterized protein</fullName>
    </submittedName>
</protein>
<evidence type="ECO:0000256" key="1">
    <source>
        <dbReference type="SAM" id="Phobius"/>
    </source>
</evidence>
<sequence length="141" mass="16315">MHSGTRHTGYQRLGAHPNNGAFATRFILKLFFFNFALGISLAVVSIFTEVLALWIAVLLVAMSFILLVWVFWRIIQYYLLLRRQEASGIPFNPEENLSLDNYLRVLVYLDPKGYTIRLRGIDVNRPEDLDLNDDILRVEDV</sequence>
<organism evidence="2 3">
    <name type="scientific">Trichonephila clavata</name>
    <name type="common">Joro spider</name>
    <name type="synonym">Nephila clavata</name>
    <dbReference type="NCBI Taxonomy" id="2740835"/>
    <lineage>
        <taxon>Eukaryota</taxon>
        <taxon>Metazoa</taxon>
        <taxon>Ecdysozoa</taxon>
        <taxon>Arthropoda</taxon>
        <taxon>Chelicerata</taxon>
        <taxon>Arachnida</taxon>
        <taxon>Araneae</taxon>
        <taxon>Araneomorphae</taxon>
        <taxon>Entelegynae</taxon>
        <taxon>Araneoidea</taxon>
        <taxon>Nephilidae</taxon>
        <taxon>Trichonephila</taxon>
    </lineage>
</organism>
<accession>A0A8X6J4Z2</accession>
<keyword evidence="3" id="KW-1185">Reference proteome</keyword>
<keyword evidence="1" id="KW-0812">Transmembrane</keyword>
<proteinExistence type="predicted"/>